<feature type="domain" description="Transposase IS200-like" evidence="1">
    <location>
        <begin position="5"/>
        <end position="119"/>
    </location>
</feature>
<dbReference type="GO" id="GO:0004803">
    <property type="term" value="F:transposase activity"/>
    <property type="evidence" value="ECO:0007669"/>
    <property type="project" value="InterPro"/>
</dbReference>
<evidence type="ECO:0000313" key="3">
    <source>
        <dbReference type="Proteomes" id="UP000288096"/>
    </source>
</evidence>
<keyword evidence="3" id="KW-1185">Reference proteome</keyword>
<dbReference type="Gene3D" id="3.30.70.1290">
    <property type="entry name" value="Transposase IS200-like"/>
    <property type="match status" value="1"/>
</dbReference>
<dbReference type="PANTHER" id="PTHR33360:SF2">
    <property type="entry name" value="TRANSPOSASE FOR INSERTION SEQUENCE ELEMENT IS200"/>
    <property type="match status" value="1"/>
</dbReference>
<dbReference type="InterPro" id="IPR002686">
    <property type="entry name" value="Transposase_17"/>
</dbReference>
<dbReference type="Proteomes" id="UP000288096">
    <property type="component" value="Unassembled WGS sequence"/>
</dbReference>
<sequence>MPQSLSNILLHIVFSTKDRTGFILPEIETELYPYVATICKSFECPALAVGGTENHIHVLCRLSRTITVSKLVEKIKTGSSKWIKNKGSRYHSFSWQRGYGAFSIGVSNLDALKQYIANQKEHHRHRKFEDELRAIFKKYKIGYDERYVWD</sequence>
<dbReference type="SMART" id="SM01321">
    <property type="entry name" value="Y1_Tnp"/>
    <property type="match status" value="1"/>
</dbReference>
<dbReference type="AlphaFoldDB" id="A0A401FY81"/>
<dbReference type="RefSeq" id="WP_124329186.1">
    <property type="nucleotide sequence ID" value="NZ_BEXT01000001.1"/>
</dbReference>
<dbReference type="OrthoDB" id="9798161at2"/>
<reference evidence="3" key="1">
    <citation type="submission" date="2017-11" db="EMBL/GenBank/DDBJ databases">
        <authorList>
            <person name="Watanabe M."/>
            <person name="Kojima H."/>
        </authorList>
    </citation>
    <scope>NUCLEOTIDE SEQUENCE [LARGE SCALE GENOMIC DNA]</scope>
    <source>
        <strain evidence="3">Tokyo 01</strain>
    </source>
</reference>
<dbReference type="GO" id="GO:0006313">
    <property type="term" value="P:DNA transposition"/>
    <property type="evidence" value="ECO:0007669"/>
    <property type="project" value="InterPro"/>
</dbReference>
<dbReference type="SUPFAM" id="SSF143422">
    <property type="entry name" value="Transposase IS200-like"/>
    <property type="match status" value="1"/>
</dbReference>
<name>A0A401FY81_9BACT</name>
<dbReference type="InterPro" id="IPR036515">
    <property type="entry name" value="Transposase_17_sf"/>
</dbReference>
<evidence type="ECO:0000259" key="1">
    <source>
        <dbReference type="SMART" id="SM01321"/>
    </source>
</evidence>
<dbReference type="Pfam" id="PF01797">
    <property type="entry name" value="Y1_Tnp"/>
    <property type="match status" value="1"/>
</dbReference>
<protein>
    <submittedName>
        <fullName evidence="2">Transposase</fullName>
    </submittedName>
</protein>
<organism evidence="2 3">
    <name type="scientific">Desulfonema ishimotonii</name>
    <dbReference type="NCBI Taxonomy" id="45657"/>
    <lineage>
        <taxon>Bacteria</taxon>
        <taxon>Pseudomonadati</taxon>
        <taxon>Thermodesulfobacteriota</taxon>
        <taxon>Desulfobacteria</taxon>
        <taxon>Desulfobacterales</taxon>
        <taxon>Desulfococcaceae</taxon>
        <taxon>Desulfonema</taxon>
    </lineage>
</organism>
<evidence type="ECO:0000313" key="2">
    <source>
        <dbReference type="EMBL" id="GBC61962.1"/>
    </source>
</evidence>
<dbReference type="EMBL" id="BEXT01000001">
    <property type="protein sequence ID" value="GBC61962.1"/>
    <property type="molecule type" value="Genomic_DNA"/>
</dbReference>
<dbReference type="GO" id="GO:0003677">
    <property type="term" value="F:DNA binding"/>
    <property type="evidence" value="ECO:0007669"/>
    <property type="project" value="InterPro"/>
</dbReference>
<reference evidence="3" key="2">
    <citation type="submission" date="2019-01" db="EMBL/GenBank/DDBJ databases">
        <title>Genome sequence of Desulfonema ishimotonii strain Tokyo 01.</title>
        <authorList>
            <person name="Fukui M."/>
        </authorList>
    </citation>
    <scope>NUCLEOTIDE SEQUENCE [LARGE SCALE GENOMIC DNA]</scope>
    <source>
        <strain evidence="3">Tokyo 01</strain>
    </source>
</reference>
<dbReference type="NCBIfam" id="NF033573">
    <property type="entry name" value="transpos_IS200"/>
    <property type="match status" value="1"/>
</dbReference>
<accession>A0A401FY81</accession>
<gene>
    <name evidence="2" type="ORF">DENIS_2924</name>
</gene>
<comment type="caution">
    <text evidence="2">The sequence shown here is derived from an EMBL/GenBank/DDBJ whole genome shotgun (WGS) entry which is preliminary data.</text>
</comment>
<dbReference type="PANTHER" id="PTHR33360">
    <property type="entry name" value="TRANSPOSASE FOR INSERTION SEQUENCE ELEMENT IS200"/>
    <property type="match status" value="1"/>
</dbReference>
<proteinExistence type="predicted"/>